<dbReference type="RefSeq" id="WP_155174542.1">
    <property type="nucleotide sequence ID" value="NZ_BAAAFL010000027.1"/>
</dbReference>
<gene>
    <name evidence="2" type="ORF">E1163_21480</name>
</gene>
<sequence>MENRKNRQEIALNTLEILEQGSYTNKKGEQVSIKEQQTFAEENTTVYSPETSDKLLKHELSPLFTKPAEINVNSKTTLDAVRDMISHGHADVVCLNFASAKNPGGGFLGGSQAQEESIARATGLYPCLLKALPYYETNRRFKSCFYTDYMIYSPAVPILKDENGSVLETPVQTGIITAPAVNAGVVRKREPEKLDDIGPVMKRRISKVLRIALLHEHTSIVLGAWGCGVFGNDPDEVAQYFKDVIEAEYLYSFRQITFAIYAQNDRFIKPFTQAFGRQF</sequence>
<dbReference type="SUPFAM" id="SSF52949">
    <property type="entry name" value="Macro domain-like"/>
    <property type="match status" value="1"/>
</dbReference>
<name>A0ABW9RWD6_9BACT</name>
<dbReference type="EMBL" id="SMLW01000632">
    <property type="protein sequence ID" value="MTI27543.1"/>
    <property type="molecule type" value="Genomic_DNA"/>
</dbReference>
<dbReference type="PANTHER" id="PTHR35596:SF1">
    <property type="entry name" value="MICROBIAL-TYPE PARG CATALYTIC DOMAIN-CONTAINING PROTEIN"/>
    <property type="match status" value="1"/>
</dbReference>
<dbReference type="NCBIfam" id="TIGR02452">
    <property type="entry name" value="TIGR02452 family protein"/>
    <property type="match status" value="1"/>
</dbReference>
<dbReference type="PIRSF" id="PIRSF014899">
    <property type="entry name" value="UCP014899"/>
    <property type="match status" value="1"/>
</dbReference>
<comment type="caution">
    <text evidence="2">The sequence shown here is derived from an EMBL/GenBank/DDBJ whole genome shotgun (WGS) entry which is preliminary data.</text>
</comment>
<dbReference type="Gene3D" id="3.40.220.10">
    <property type="entry name" value="Leucine Aminopeptidase, subunit E, domain 1"/>
    <property type="match status" value="1"/>
</dbReference>
<reference evidence="2 3" key="1">
    <citation type="submission" date="2019-02" db="EMBL/GenBank/DDBJ databases">
        <authorList>
            <person name="Goldberg S.R."/>
            <person name="Haltli B.A."/>
            <person name="Correa H."/>
            <person name="Russell K.G."/>
        </authorList>
    </citation>
    <scope>NUCLEOTIDE SEQUENCE [LARGE SCALE GENOMIC DNA]</scope>
    <source>
        <strain evidence="2 3">JCM 16186</strain>
    </source>
</reference>
<feature type="domain" description="Microbial-type PARG catalytic" evidence="1">
    <location>
        <begin position="13"/>
        <end position="161"/>
    </location>
</feature>
<organism evidence="2 3">
    <name type="scientific">Fulvivirga kasyanovii</name>
    <dbReference type="NCBI Taxonomy" id="396812"/>
    <lineage>
        <taxon>Bacteria</taxon>
        <taxon>Pseudomonadati</taxon>
        <taxon>Bacteroidota</taxon>
        <taxon>Cytophagia</taxon>
        <taxon>Cytophagales</taxon>
        <taxon>Fulvivirgaceae</taxon>
        <taxon>Fulvivirga</taxon>
    </lineage>
</organism>
<evidence type="ECO:0000313" key="3">
    <source>
        <dbReference type="Proteomes" id="UP000798808"/>
    </source>
</evidence>
<protein>
    <submittedName>
        <fullName evidence="2">TIGR02452 family protein</fullName>
    </submittedName>
</protein>
<keyword evidence="3" id="KW-1185">Reference proteome</keyword>
<evidence type="ECO:0000259" key="1">
    <source>
        <dbReference type="Pfam" id="PF10021"/>
    </source>
</evidence>
<proteinExistence type="predicted"/>
<evidence type="ECO:0000313" key="2">
    <source>
        <dbReference type="EMBL" id="MTI27543.1"/>
    </source>
</evidence>
<dbReference type="PANTHER" id="PTHR35596">
    <property type="entry name" value="DUF2263 DOMAIN-CONTAINING PROTEIN"/>
    <property type="match status" value="1"/>
</dbReference>
<accession>A0ABW9RWD6</accession>
<dbReference type="Proteomes" id="UP000798808">
    <property type="component" value="Unassembled WGS sequence"/>
</dbReference>
<dbReference type="InterPro" id="IPR012664">
    <property type="entry name" value="CHP02452"/>
</dbReference>
<dbReference type="InterPro" id="IPR019261">
    <property type="entry name" value="PARG_cat_microbial"/>
</dbReference>
<dbReference type="Pfam" id="PF10021">
    <property type="entry name" value="PARG_cat_microb"/>
    <property type="match status" value="1"/>
</dbReference>
<dbReference type="InterPro" id="IPR043472">
    <property type="entry name" value="Macro_dom-like"/>
</dbReference>